<dbReference type="Proteomes" id="UP000585614">
    <property type="component" value="Unassembled WGS sequence"/>
</dbReference>
<feature type="coiled-coil region" evidence="1">
    <location>
        <begin position="140"/>
        <end position="195"/>
    </location>
</feature>
<feature type="coiled-coil region" evidence="1">
    <location>
        <begin position="238"/>
        <end position="451"/>
    </location>
</feature>
<feature type="region of interest" description="Disordered" evidence="2">
    <location>
        <begin position="496"/>
        <end position="529"/>
    </location>
</feature>
<keyword evidence="1" id="KW-0175">Coiled coil</keyword>
<feature type="coiled-coil region" evidence="1">
    <location>
        <begin position="34"/>
        <end position="111"/>
    </location>
</feature>
<dbReference type="EMBL" id="JACAGC010000011">
    <property type="protein sequence ID" value="KAF6332685.1"/>
    <property type="molecule type" value="Genomic_DNA"/>
</dbReference>
<name>A0A7J7W5H5_RHIFE</name>
<dbReference type="GO" id="GO:0031122">
    <property type="term" value="P:cytoplasmic microtubule organization"/>
    <property type="evidence" value="ECO:0007669"/>
    <property type="project" value="TreeGrafter"/>
</dbReference>
<evidence type="ECO:0000313" key="4">
    <source>
        <dbReference type="Proteomes" id="UP000585614"/>
    </source>
</evidence>
<feature type="region of interest" description="Disordered" evidence="2">
    <location>
        <begin position="642"/>
        <end position="693"/>
    </location>
</feature>
<reference evidence="3 4" key="1">
    <citation type="journal article" date="2020" name="Nature">
        <title>Six reference-quality genomes reveal evolution of bat adaptations.</title>
        <authorList>
            <person name="Jebb D."/>
            <person name="Huang Z."/>
            <person name="Pippel M."/>
            <person name="Hughes G.M."/>
            <person name="Lavrichenko K."/>
            <person name="Devanna P."/>
            <person name="Winkler S."/>
            <person name="Jermiin L.S."/>
            <person name="Skirmuntt E.C."/>
            <person name="Katzourakis A."/>
            <person name="Burkitt-Gray L."/>
            <person name="Ray D.A."/>
            <person name="Sullivan K.A.M."/>
            <person name="Roscito J.G."/>
            <person name="Kirilenko B.M."/>
            <person name="Davalos L.M."/>
            <person name="Corthals A.P."/>
            <person name="Power M.L."/>
            <person name="Jones G."/>
            <person name="Ransome R.D."/>
            <person name="Dechmann D.K.N."/>
            <person name="Locatelli A.G."/>
            <person name="Puechmaille S.J."/>
            <person name="Fedrigo O."/>
            <person name="Jarvis E.D."/>
            <person name="Hiller M."/>
            <person name="Vernes S.C."/>
            <person name="Myers E.W."/>
            <person name="Teeling E.C."/>
        </authorList>
    </citation>
    <scope>NUCLEOTIDE SEQUENCE [LARGE SCALE GENOMIC DNA]</scope>
    <source>
        <strain evidence="3">MRhiFer1</strain>
        <tissue evidence="3">Lung</tissue>
    </source>
</reference>
<dbReference type="GO" id="GO:0030705">
    <property type="term" value="P:cytoskeleton-dependent intracellular transport"/>
    <property type="evidence" value="ECO:0007669"/>
    <property type="project" value="TreeGrafter"/>
</dbReference>
<evidence type="ECO:0000256" key="1">
    <source>
        <dbReference type="SAM" id="Coils"/>
    </source>
</evidence>
<dbReference type="GO" id="GO:0005813">
    <property type="term" value="C:centrosome"/>
    <property type="evidence" value="ECO:0007669"/>
    <property type="project" value="TreeGrafter"/>
</dbReference>
<evidence type="ECO:0000313" key="3">
    <source>
        <dbReference type="EMBL" id="KAF6332685.1"/>
    </source>
</evidence>
<dbReference type="GO" id="GO:0008017">
    <property type="term" value="F:microtubule binding"/>
    <property type="evidence" value="ECO:0007669"/>
    <property type="project" value="TreeGrafter"/>
</dbReference>
<organism evidence="3 4">
    <name type="scientific">Rhinolophus ferrumequinum</name>
    <name type="common">Greater horseshoe bat</name>
    <dbReference type="NCBI Taxonomy" id="59479"/>
    <lineage>
        <taxon>Eukaryota</taxon>
        <taxon>Metazoa</taxon>
        <taxon>Chordata</taxon>
        <taxon>Craniata</taxon>
        <taxon>Vertebrata</taxon>
        <taxon>Euteleostomi</taxon>
        <taxon>Mammalia</taxon>
        <taxon>Eutheria</taxon>
        <taxon>Laurasiatheria</taxon>
        <taxon>Chiroptera</taxon>
        <taxon>Yinpterochiroptera</taxon>
        <taxon>Rhinolophoidea</taxon>
        <taxon>Rhinolophidae</taxon>
        <taxon>Rhinolophinae</taxon>
        <taxon>Rhinolophus</taxon>
    </lineage>
</organism>
<evidence type="ECO:0000256" key="2">
    <source>
        <dbReference type="SAM" id="MobiDB-lite"/>
    </source>
</evidence>
<dbReference type="PANTHER" id="PTHR18947:SF35">
    <property type="entry name" value="COILED-COIL DOMAIN-CONTAINING PROTEIN 88B"/>
    <property type="match status" value="1"/>
</dbReference>
<gene>
    <name evidence="3" type="ORF">mRhiFer1_002318</name>
</gene>
<dbReference type="PANTHER" id="PTHR18947">
    <property type="entry name" value="HOOK PROTEINS"/>
    <property type="match status" value="1"/>
</dbReference>
<proteinExistence type="predicted"/>
<dbReference type="GO" id="GO:0005737">
    <property type="term" value="C:cytoplasm"/>
    <property type="evidence" value="ECO:0007669"/>
    <property type="project" value="TreeGrafter"/>
</dbReference>
<dbReference type="GO" id="GO:0051959">
    <property type="term" value="F:dynein light intermediate chain binding"/>
    <property type="evidence" value="ECO:0007669"/>
    <property type="project" value="TreeGrafter"/>
</dbReference>
<comment type="caution">
    <text evidence="3">The sequence shown here is derived from an EMBL/GenBank/DDBJ whole genome shotgun (WGS) entry which is preliminary data.</text>
</comment>
<feature type="compositionally biased region" description="Basic and acidic residues" evidence="2">
    <location>
        <begin position="678"/>
        <end position="693"/>
    </location>
</feature>
<protein>
    <submittedName>
        <fullName evidence="3">Coiled-coil domain containing 88B</fullName>
    </submittedName>
</protein>
<sequence>MASVASAHRPLSAVTGHLRKHGLRKELEKAVVRGQELGARLEHLQRELEQAALERQEFLREQEFQHQRYQSLEQLLEAELQAAATSKEEALMELKTKALQLEEELFQLRQGPVGLGPKEHAEPRITEAQSGRLIEVERSNATLVAEKAALQGQLQLLEGQLGSLQGRAQELLLQSQRAQEQSSRLQAEKSILEIQGQELHRKLGALEEEVLAARRSQEETRGQQQALLRDHEALAQLQRRQEAELEGLLARHRDLKANMRALELAHRELQGRHDQLQAQKASVEAQELALLAERERLMQDGHRQRGLEEELRRLQSEHDRAQTLLAEVSRERGELQGERGELRGRLARLELERAQLEVQSQRLRESNQQLDLSACRLTTQCELLTELRSAQEEENRQLLAEVQALSRENRELLERSLESRDHLHREQREYLDQLNALRREKQKLVEKIMDQYRVLEPGPLPRIKKGSWLADKGPPHRHLCAGPRALSAYGMRPWQVGSGENSAPDSQWGEALSHSAPGTPPGSDSDSAVQAPWQVPMAKDLAWDGMAPLRPWRNMKQMPAERASRCRNRRSVLSPLPSASDTVWMGSVEVQAPRHWTLSGGPRQPKNSGSQGPWGKSLDKEAWAPRSSMAGTGALRWSWDKLVGRGDGRSPGAAPCQGSGSAMRPSLRRRFLGDPQDEEGRQEWTRETPARSRWGAKEHSLGAVAWAYF</sequence>
<feature type="region of interest" description="Disordered" evidence="2">
    <location>
        <begin position="595"/>
        <end position="619"/>
    </location>
</feature>
<accession>A0A7J7W5H5</accession>
<dbReference type="AlphaFoldDB" id="A0A7J7W5H5"/>